<feature type="domain" description="Nucleotidyl transferase" evidence="1">
    <location>
        <begin position="5"/>
        <end position="229"/>
    </location>
</feature>
<dbReference type="Proteomes" id="UP001157947">
    <property type="component" value="Unassembled WGS sequence"/>
</dbReference>
<organism evidence="2 3">
    <name type="scientific">Venenivibrio stagnispumantis</name>
    <dbReference type="NCBI Taxonomy" id="407998"/>
    <lineage>
        <taxon>Bacteria</taxon>
        <taxon>Pseudomonadati</taxon>
        <taxon>Aquificota</taxon>
        <taxon>Aquificia</taxon>
        <taxon>Aquificales</taxon>
        <taxon>Hydrogenothermaceae</taxon>
        <taxon>Venenivibrio</taxon>
    </lineage>
</organism>
<dbReference type="EMBL" id="FXTX01000016">
    <property type="protein sequence ID" value="SMP17187.1"/>
    <property type="molecule type" value="Genomic_DNA"/>
</dbReference>
<gene>
    <name evidence="2" type="ORF">SAMN06264868_1164</name>
</gene>
<proteinExistence type="predicted"/>
<dbReference type="SUPFAM" id="SSF53448">
    <property type="entry name" value="Nucleotide-diphospho-sugar transferases"/>
    <property type="match status" value="1"/>
</dbReference>
<dbReference type="AlphaFoldDB" id="A0AA45WN92"/>
<protein>
    <submittedName>
        <fullName evidence="2">D-glycero-alpha-D-manno-heptose 1-phosphate guanylyltransferase</fullName>
    </submittedName>
</protein>
<dbReference type="PANTHER" id="PTHR22572">
    <property type="entry name" value="SUGAR-1-PHOSPHATE GUANYL TRANSFERASE"/>
    <property type="match status" value="1"/>
</dbReference>
<dbReference type="GO" id="GO:0016779">
    <property type="term" value="F:nucleotidyltransferase activity"/>
    <property type="evidence" value="ECO:0007669"/>
    <property type="project" value="UniProtKB-KW"/>
</dbReference>
<keyword evidence="3" id="KW-1185">Reference proteome</keyword>
<dbReference type="CDD" id="cd06915">
    <property type="entry name" value="NTP_transferase_WcbM_like"/>
    <property type="match status" value="1"/>
</dbReference>
<dbReference type="InterPro" id="IPR005835">
    <property type="entry name" value="NTP_transferase_dom"/>
</dbReference>
<evidence type="ECO:0000313" key="2">
    <source>
        <dbReference type="EMBL" id="SMP17187.1"/>
    </source>
</evidence>
<dbReference type="InterPro" id="IPR050486">
    <property type="entry name" value="Mannose-1P_guanyltransferase"/>
</dbReference>
<evidence type="ECO:0000313" key="3">
    <source>
        <dbReference type="Proteomes" id="UP001157947"/>
    </source>
</evidence>
<sequence length="235" mass="27811">MVKEAIILAGGLGTRLQSVVKDLPKPMADINKKPFLEYLFNYLNYFKIKKIILAVGYKKDIIKEYFGNKYKDIAIVYSEEKELLGTGGAIKQAIEFCEEQEILILNGDTFFDIDLNKFYDFHISKHSKLSLALKLMKNFDRYGAIEIDENKKIVAFLEKAYKQEGFINGGVYLLNKNFFMSLNFHEKFSFEKEFMEKYYKVYDFYGFPFDNYFIDIGIPEDYEKAKRDFENFKYR</sequence>
<reference evidence="2" key="1">
    <citation type="submission" date="2017-05" db="EMBL/GenBank/DDBJ databases">
        <authorList>
            <person name="Varghese N."/>
            <person name="Submissions S."/>
        </authorList>
    </citation>
    <scope>NUCLEOTIDE SEQUENCE</scope>
    <source>
        <strain evidence="2">DSM 18763</strain>
    </source>
</reference>
<accession>A0AA45WN92</accession>
<dbReference type="RefSeq" id="WP_265134198.1">
    <property type="nucleotide sequence ID" value="NZ_FXTX01000016.1"/>
</dbReference>
<comment type="caution">
    <text evidence="2">The sequence shown here is derived from an EMBL/GenBank/DDBJ whole genome shotgun (WGS) entry which is preliminary data.</text>
</comment>
<name>A0AA45WN92_9AQUI</name>
<dbReference type="InterPro" id="IPR029044">
    <property type="entry name" value="Nucleotide-diphossugar_trans"/>
</dbReference>
<evidence type="ECO:0000259" key="1">
    <source>
        <dbReference type="Pfam" id="PF00483"/>
    </source>
</evidence>
<keyword evidence="2" id="KW-0548">Nucleotidyltransferase</keyword>
<dbReference type="Gene3D" id="3.90.550.10">
    <property type="entry name" value="Spore Coat Polysaccharide Biosynthesis Protein SpsA, Chain A"/>
    <property type="match status" value="1"/>
</dbReference>
<dbReference type="Pfam" id="PF00483">
    <property type="entry name" value="NTP_transferase"/>
    <property type="match status" value="1"/>
</dbReference>
<keyword evidence="2" id="KW-0808">Transferase</keyword>